<evidence type="ECO:0000313" key="2">
    <source>
        <dbReference type="Proteomes" id="UP000050956"/>
    </source>
</evidence>
<dbReference type="EMBL" id="LDJM01000010">
    <property type="protein sequence ID" value="KRG78441.1"/>
    <property type="molecule type" value="Genomic_DNA"/>
</dbReference>
<reference evidence="1 2" key="1">
    <citation type="submission" date="2015-05" db="EMBL/GenBank/DDBJ databases">
        <title>Genome sequencing and analysis of members of genus Stenotrophomonas.</title>
        <authorList>
            <person name="Patil P.P."/>
            <person name="Midha S."/>
            <person name="Patil P.B."/>
        </authorList>
    </citation>
    <scope>NUCLEOTIDE SEQUENCE [LARGE SCALE GENOMIC DNA]</scope>
    <source>
        <strain evidence="1 2">DSM 24757</strain>
    </source>
</reference>
<dbReference type="Proteomes" id="UP000050956">
    <property type="component" value="Unassembled WGS sequence"/>
</dbReference>
<dbReference type="AlphaFoldDB" id="A0A0R0D7U0"/>
<comment type="caution">
    <text evidence="1">The sequence shown here is derived from an EMBL/GenBank/DDBJ whole genome shotgun (WGS) entry which is preliminary data.</text>
</comment>
<sequence length="120" mass="13593">MEGPENKFNNSDTLLLAQPISTTREPLPDGSGLWPRDYRQHVVWEVVKVWKGSAKVGDQFEQTRWIRGTGGHCSAYEVAEEGQRVVFYSKHPPQLSRYYHASEEAFGLLFDALARGTITP</sequence>
<proteinExistence type="predicted"/>
<evidence type="ECO:0000313" key="1">
    <source>
        <dbReference type="EMBL" id="KRG78441.1"/>
    </source>
</evidence>
<keyword evidence="2" id="KW-1185">Reference proteome</keyword>
<accession>A0A0R0D7U0</accession>
<gene>
    <name evidence="1" type="ORF">ABB30_03790</name>
</gene>
<name>A0A0R0D7U0_9GAMM</name>
<organism evidence="1 2">
    <name type="scientific">Stenotrophomonas ginsengisoli</name>
    <dbReference type="NCBI Taxonomy" id="336566"/>
    <lineage>
        <taxon>Bacteria</taxon>
        <taxon>Pseudomonadati</taxon>
        <taxon>Pseudomonadota</taxon>
        <taxon>Gammaproteobacteria</taxon>
        <taxon>Lysobacterales</taxon>
        <taxon>Lysobacteraceae</taxon>
        <taxon>Stenotrophomonas</taxon>
    </lineage>
</organism>
<dbReference type="PATRIC" id="fig|336566.3.peg.91"/>
<protein>
    <submittedName>
        <fullName evidence="1">Uncharacterized protein</fullName>
    </submittedName>
</protein>